<dbReference type="InterPro" id="IPR013762">
    <property type="entry name" value="Integrase-like_cat_sf"/>
</dbReference>
<dbReference type="AlphaFoldDB" id="A0A797M3T2"/>
<reference evidence="2" key="2">
    <citation type="submission" date="2020-03" db="EMBL/GenBank/DDBJ databases">
        <authorList>
            <consortium name="NCBI Pathogen Detection Project"/>
        </authorList>
    </citation>
    <scope>NUCLEOTIDE SEQUENCE</scope>
    <source>
        <strain evidence="2">AMC_487</strain>
    </source>
</reference>
<name>A0A797M3T2_ECOLX</name>
<dbReference type="EMBL" id="DABERK010000001">
    <property type="protein sequence ID" value="HAI5330142.1"/>
    <property type="molecule type" value="Genomic_DNA"/>
</dbReference>
<sequence length="553" mass="64564">MNNNYEDNVYKFISENKKISNNKDFKWENPSWGRGITFYSEIKANKSNEKKRLMNKNIIEFAKAYIWNKFFYDLPKALRNIRLLRVLEVALLRVNKEANIYDINHKILDEAIIIAYENFAESTVYRIFSDLISFCSFMSKRNMLPPWIVRWSYPFKRNEINKSKQIGSIDSLSEQEQIKLPDERVIDFVGGIFTSEPINTRDIFISSIFALLLCAPSRITEIMLLEDDCEVVVKDMKGIPRYGLRFYSLKGYGYNTKWIPESMVPIAKEAIVRLRKLTNNARVVSNLLQSGEDYLYSWLNKSAFEILTIKDLNKLGFVINKEDISKENEIFLSSVESGVISIKAFWVYLLRKKSELKATSERDNRITHRNLLAINKDQLNSIKGTDIFTSLNAISNDFRSDFSIRNVNNIFRRHANSNIDSANLRFHSHQIRHLLNTMAQRSALSQVQIAHWSGRRNIKDNVVYDHMSHDELTELSRKVLNTHVNKGSSISNQKKSIDSDFRINLESKFKELEKKILDLDFSGQEKISEKIKTFRLMLENIIKKEKQNGKEVL</sequence>
<dbReference type="SUPFAM" id="SSF56349">
    <property type="entry name" value="DNA breaking-rejoining enzymes"/>
    <property type="match status" value="1"/>
</dbReference>
<dbReference type="Gene3D" id="1.10.443.10">
    <property type="entry name" value="Intergrase catalytic core"/>
    <property type="match status" value="1"/>
</dbReference>
<dbReference type="GO" id="GO:0003677">
    <property type="term" value="F:DNA binding"/>
    <property type="evidence" value="ECO:0007669"/>
    <property type="project" value="InterPro"/>
</dbReference>
<dbReference type="RefSeq" id="WP_103026234.1">
    <property type="nucleotide sequence ID" value="NZ_CP080260.1"/>
</dbReference>
<comment type="caution">
    <text evidence="2">The sequence shown here is derived from an EMBL/GenBank/DDBJ whole genome shotgun (WGS) entry which is preliminary data.</text>
</comment>
<evidence type="ECO:0000256" key="1">
    <source>
        <dbReference type="ARBA" id="ARBA00023172"/>
    </source>
</evidence>
<protein>
    <submittedName>
        <fullName evidence="2">Uncharacterized protein</fullName>
    </submittedName>
</protein>
<dbReference type="Proteomes" id="UP000845800">
    <property type="component" value="Unassembled WGS sequence"/>
</dbReference>
<accession>A0A797M3T2</accession>
<keyword evidence="1" id="KW-0233">DNA recombination</keyword>
<organism evidence="2">
    <name type="scientific">Escherichia coli</name>
    <dbReference type="NCBI Taxonomy" id="562"/>
    <lineage>
        <taxon>Bacteria</taxon>
        <taxon>Pseudomonadati</taxon>
        <taxon>Pseudomonadota</taxon>
        <taxon>Gammaproteobacteria</taxon>
        <taxon>Enterobacterales</taxon>
        <taxon>Enterobacteriaceae</taxon>
        <taxon>Escherichia</taxon>
    </lineage>
</organism>
<proteinExistence type="predicted"/>
<reference evidence="2" key="1">
    <citation type="journal article" date="2018" name="Genome Biol.">
        <title>SKESA: strategic k-mer extension for scrupulous assemblies.</title>
        <authorList>
            <person name="Souvorov A."/>
            <person name="Agarwala R."/>
            <person name="Lipman D.J."/>
        </authorList>
    </citation>
    <scope>NUCLEOTIDE SEQUENCE [LARGE SCALE GENOMIC DNA]</scope>
    <source>
        <strain evidence="2">AMC_487</strain>
    </source>
</reference>
<dbReference type="GO" id="GO:0015074">
    <property type="term" value="P:DNA integration"/>
    <property type="evidence" value="ECO:0007669"/>
    <property type="project" value="InterPro"/>
</dbReference>
<dbReference type="InterPro" id="IPR011010">
    <property type="entry name" value="DNA_brk_join_enz"/>
</dbReference>
<gene>
    <name evidence="2" type="ORF">HJQ60_000041</name>
</gene>
<dbReference type="GO" id="GO:0006310">
    <property type="term" value="P:DNA recombination"/>
    <property type="evidence" value="ECO:0007669"/>
    <property type="project" value="UniProtKB-KW"/>
</dbReference>
<evidence type="ECO:0000313" key="2">
    <source>
        <dbReference type="EMBL" id="HAI5330142.1"/>
    </source>
</evidence>